<comment type="caution">
    <text evidence="1">The sequence shown here is derived from an EMBL/GenBank/DDBJ whole genome shotgun (WGS) entry which is preliminary data.</text>
</comment>
<name>A0A699Z3M9_HAELA</name>
<reference evidence="1 2" key="1">
    <citation type="submission" date="2020-02" db="EMBL/GenBank/DDBJ databases">
        <title>Draft genome sequence of Haematococcus lacustris strain NIES-144.</title>
        <authorList>
            <person name="Morimoto D."/>
            <person name="Nakagawa S."/>
            <person name="Yoshida T."/>
            <person name="Sawayama S."/>
        </authorList>
    </citation>
    <scope>NUCLEOTIDE SEQUENCE [LARGE SCALE GENOMIC DNA]</scope>
    <source>
        <strain evidence="1 2">NIES-144</strain>
    </source>
</reference>
<gene>
    <name evidence="1" type="ORF">HaLaN_05264</name>
</gene>
<keyword evidence="2" id="KW-1185">Reference proteome</keyword>
<dbReference type="AlphaFoldDB" id="A0A699Z3M9"/>
<protein>
    <submittedName>
        <fullName evidence="1">Uncharacterized protein</fullName>
    </submittedName>
</protein>
<sequence>MNYQTLRLFTLAGLPTAIITLPGAPVALAAQLHSLLH</sequence>
<dbReference type="Proteomes" id="UP000485058">
    <property type="component" value="Unassembled WGS sequence"/>
</dbReference>
<evidence type="ECO:0000313" key="2">
    <source>
        <dbReference type="Proteomes" id="UP000485058"/>
    </source>
</evidence>
<proteinExistence type="predicted"/>
<organism evidence="1 2">
    <name type="scientific">Haematococcus lacustris</name>
    <name type="common">Green alga</name>
    <name type="synonym">Haematococcus pluvialis</name>
    <dbReference type="NCBI Taxonomy" id="44745"/>
    <lineage>
        <taxon>Eukaryota</taxon>
        <taxon>Viridiplantae</taxon>
        <taxon>Chlorophyta</taxon>
        <taxon>core chlorophytes</taxon>
        <taxon>Chlorophyceae</taxon>
        <taxon>CS clade</taxon>
        <taxon>Chlamydomonadales</taxon>
        <taxon>Haematococcaceae</taxon>
        <taxon>Haematococcus</taxon>
    </lineage>
</organism>
<evidence type="ECO:0000313" key="1">
    <source>
        <dbReference type="EMBL" id="GFH10022.1"/>
    </source>
</evidence>
<dbReference type="EMBL" id="BLLF01000281">
    <property type="protein sequence ID" value="GFH10022.1"/>
    <property type="molecule type" value="Genomic_DNA"/>
</dbReference>
<accession>A0A699Z3M9</accession>